<dbReference type="PATRIC" id="fig|886882.15.peg.3738"/>
<dbReference type="InterPro" id="IPR011009">
    <property type="entry name" value="Kinase-like_dom_sf"/>
</dbReference>
<evidence type="ECO:0000313" key="3">
    <source>
        <dbReference type="EMBL" id="ADO57698.2"/>
    </source>
</evidence>
<dbReference type="KEGG" id="ppm:PPSC2_17495"/>
<dbReference type="HOGENOM" id="CLU_044821_0_0_9"/>
<name>E3E5H9_PAEPS</name>
<sequence>MLKGDIHLEIFPLEISVLSADALREYISREYFSYALLKCRLFYRGIHDIYRVNADEKEYFFKVYRKGIRSMEEIQTEVDLLNHLKLSDIEITTPVTRHDGKFISQFNTANGIRYGVLYTSVGKHEFNQIEETAELNERLGSYIATIHNAWDKCELGKKRWNLDADSFIDNSMDAIRQFSTIHDFDLHFLEEVAKNVSDKLECLTVERPQYGICHGDIYSGNIRVDANSNPILFDFDFCGNGWRAYDISLYAFPFGMGCDETKLQKREERKYQFLNGYNKVRAMSQSEVDSIALFIPFRRIFNIGTLYISYLPNTWGDSAVIKNVDEDIKLLQKWLELNPIF</sequence>
<accession>E3E5H9</accession>
<organism evidence="3 4">
    <name type="scientific">Paenibacillus polymyxa (strain SC2)</name>
    <name type="common">Bacillus polymyxa</name>
    <dbReference type="NCBI Taxonomy" id="886882"/>
    <lineage>
        <taxon>Bacteria</taxon>
        <taxon>Bacillati</taxon>
        <taxon>Bacillota</taxon>
        <taxon>Bacilli</taxon>
        <taxon>Bacillales</taxon>
        <taxon>Paenibacillaceae</taxon>
        <taxon>Paenibacillus</taxon>
    </lineage>
</organism>
<reference evidence="3 4" key="1">
    <citation type="journal article" date="2011" name="J. Bacteriol.">
        <title>Complete genome sequence of Paenibacillus polymyxa SC2, a strain of plant growth-promoting Rhizobacterium with broad-spectrum antimicrobial activity.</title>
        <authorList>
            <person name="Ma M."/>
            <person name="Wang C."/>
            <person name="Ding Y."/>
            <person name="Li L."/>
            <person name="Shen D."/>
            <person name="Jiang X."/>
            <person name="Guan D."/>
            <person name="Cao F."/>
            <person name="Chen H."/>
            <person name="Feng R."/>
            <person name="Wang X."/>
            <person name="Ge Y."/>
            <person name="Yao L."/>
            <person name="Bing X."/>
            <person name="Yang X."/>
            <person name="Li J."/>
            <person name="Du B."/>
        </authorList>
    </citation>
    <scope>NUCLEOTIDE SEQUENCE [LARGE SCALE GENOMIC DNA]</scope>
    <source>
        <strain evidence="3 4">SC2</strain>
    </source>
</reference>
<evidence type="ECO:0000259" key="2">
    <source>
        <dbReference type="Pfam" id="PF01636"/>
    </source>
</evidence>
<dbReference type="EMBL" id="CP002213">
    <property type="protein sequence ID" value="ADO57698.2"/>
    <property type="molecule type" value="Genomic_DNA"/>
</dbReference>
<dbReference type="GO" id="GO:0004413">
    <property type="term" value="F:homoserine kinase activity"/>
    <property type="evidence" value="ECO:0007669"/>
    <property type="project" value="TreeGrafter"/>
</dbReference>
<evidence type="ECO:0000313" key="4">
    <source>
        <dbReference type="Proteomes" id="UP000006868"/>
    </source>
</evidence>
<dbReference type="Pfam" id="PF01636">
    <property type="entry name" value="APH"/>
    <property type="match status" value="1"/>
</dbReference>
<dbReference type="PANTHER" id="PTHR21064:SF6">
    <property type="entry name" value="AMINOGLYCOSIDE PHOSPHOTRANSFERASE DOMAIN-CONTAINING PROTEIN"/>
    <property type="match status" value="1"/>
</dbReference>
<feature type="domain" description="Aminoglycoside phosphotransferase" evidence="2">
    <location>
        <begin position="48"/>
        <end position="264"/>
    </location>
</feature>
<proteinExistence type="inferred from homology"/>
<dbReference type="eggNOG" id="COG2334">
    <property type="taxonomic scope" value="Bacteria"/>
</dbReference>
<dbReference type="Gene3D" id="3.90.1200.10">
    <property type="match status" value="1"/>
</dbReference>
<dbReference type="GO" id="GO:0009088">
    <property type="term" value="P:threonine biosynthetic process"/>
    <property type="evidence" value="ECO:0007669"/>
    <property type="project" value="TreeGrafter"/>
</dbReference>
<gene>
    <name evidence="3" type="primary">hsK1</name>
    <name evidence="3" type="ORF">PPSC2_17495</name>
</gene>
<dbReference type="PANTHER" id="PTHR21064">
    <property type="entry name" value="AMINOGLYCOSIDE PHOSPHOTRANSFERASE DOMAIN-CONTAINING PROTEIN-RELATED"/>
    <property type="match status" value="1"/>
</dbReference>
<dbReference type="SUPFAM" id="SSF56112">
    <property type="entry name" value="Protein kinase-like (PK-like)"/>
    <property type="match status" value="1"/>
</dbReference>
<dbReference type="InterPro" id="IPR002575">
    <property type="entry name" value="Aminoglycoside_PTrfase"/>
</dbReference>
<dbReference type="Proteomes" id="UP000006868">
    <property type="component" value="Chromosome"/>
</dbReference>
<evidence type="ECO:0000256" key="1">
    <source>
        <dbReference type="ARBA" id="ARBA00038240"/>
    </source>
</evidence>
<comment type="similarity">
    <text evidence="1">Belongs to the pseudomonas-type ThrB family.</text>
</comment>
<dbReference type="Gene3D" id="3.30.200.20">
    <property type="entry name" value="Phosphorylase Kinase, domain 1"/>
    <property type="match status" value="1"/>
</dbReference>
<dbReference type="InterPro" id="IPR050249">
    <property type="entry name" value="Pseudomonas-type_ThrB"/>
</dbReference>
<protein>
    <submittedName>
        <fullName evidence="3">Aminoglycoside phosphotransferase</fullName>
    </submittedName>
</protein>
<dbReference type="AlphaFoldDB" id="E3E5H9"/>